<keyword evidence="1" id="KW-0678">Repressor</keyword>
<dbReference type="SMART" id="SM00422">
    <property type="entry name" value="HTH_MERR"/>
    <property type="match status" value="1"/>
</dbReference>
<organism evidence="7 9">
    <name type="scientific">Roseibium polysiphoniae</name>
    <dbReference type="NCBI Taxonomy" id="2571221"/>
    <lineage>
        <taxon>Bacteria</taxon>
        <taxon>Pseudomonadati</taxon>
        <taxon>Pseudomonadota</taxon>
        <taxon>Alphaproteobacteria</taxon>
        <taxon>Hyphomicrobiales</taxon>
        <taxon>Stappiaceae</taxon>
        <taxon>Roseibium</taxon>
    </lineage>
</organism>
<dbReference type="PANTHER" id="PTHR30204">
    <property type="entry name" value="REDOX-CYCLING DRUG-SENSING TRANSCRIPTIONAL ACTIVATOR SOXR"/>
    <property type="match status" value="1"/>
</dbReference>
<keyword evidence="8" id="KW-1185">Reference proteome</keyword>
<name>A0A944CDT9_9HYPH</name>
<proteinExistence type="predicted"/>
<dbReference type="RefSeq" id="WP_192110433.1">
    <property type="nucleotide sequence ID" value="NZ_JACYXJ010000006.1"/>
</dbReference>
<dbReference type="EMBL" id="JACYXJ010000006">
    <property type="protein sequence ID" value="MBD8877990.1"/>
    <property type="molecule type" value="Genomic_DNA"/>
</dbReference>
<dbReference type="SUPFAM" id="SSF46955">
    <property type="entry name" value="Putative DNA-binding domain"/>
    <property type="match status" value="1"/>
</dbReference>
<evidence type="ECO:0000313" key="8">
    <source>
        <dbReference type="Proteomes" id="UP000615687"/>
    </source>
</evidence>
<dbReference type="GO" id="GO:0003677">
    <property type="term" value="F:DNA binding"/>
    <property type="evidence" value="ECO:0007669"/>
    <property type="project" value="UniProtKB-KW"/>
</dbReference>
<dbReference type="InterPro" id="IPR009061">
    <property type="entry name" value="DNA-bd_dom_put_sf"/>
</dbReference>
<accession>A0A944CDT9</accession>
<feature type="domain" description="HTH merR-type" evidence="5">
    <location>
        <begin position="1"/>
        <end position="69"/>
    </location>
</feature>
<dbReference type="PANTHER" id="PTHR30204:SF69">
    <property type="entry name" value="MERR-FAMILY TRANSCRIPTIONAL REGULATOR"/>
    <property type="match status" value="1"/>
</dbReference>
<dbReference type="Proteomes" id="UP000615687">
    <property type="component" value="Unassembled WGS sequence"/>
</dbReference>
<sequence length="120" mass="13526">MRISEAASVSGLSVDTIRFYEKSGLLPPIGRGLDGNRKFSAENVDWLVLMSSLRETGMPLEKMRHFAELYRSGNRTISERKQVLLDHAEHLETKRAALDHCASLLERKLGLYAEIEEVPA</sequence>
<dbReference type="CDD" id="cd01109">
    <property type="entry name" value="HTH_YyaN"/>
    <property type="match status" value="1"/>
</dbReference>
<keyword evidence="2" id="KW-0805">Transcription regulation</keyword>
<dbReference type="InterPro" id="IPR047057">
    <property type="entry name" value="MerR_fam"/>
</dbReference>
<evidence type="ECO:0000313" key="6">
    <source>
        <dbReference type="EMBL" id="MBD8877990.1"/>
    </source>
</evidence>
<evidence type="ECO:0000256" key="2">
    <source>
        <dbReference type="ARBA" id="ARBA00023015"/>
    </source>
</evidence>
<evidence type="ECO:0000256" key="4">
    <source>
        <dbReference type="ARBA" id="ARBA00023163"/>
    </source>
</evidence>
<dbReference type="Proteomes" id="UP000705379">
    <property type="component" value="Unassembled WGS sequence"/>
</dbReference>
<evidence type="ECO:0000256" key="3">
    <source>
        <dbReference type="ARBA" id="ARBA00023125"/>
    </source>
</evidence>
<protein>
    <submittedName>
        <fullName evidence="7">MerR family transcriptional regulator</fullName>
    </submittedName>
</protein>
<reference evidence="7" key="1">
    <citation type="submission" date="2018-08" db="EMBL/GenBank/DDBJ databases">
        <authorList>
            <person name="Jin W."/>
            <person name="Wang H."/>
            <person name="Yang Y."/>
            <person name="Li M."/>
            <person name="Liu J."/>
        </authorList>
    </citation>
    <scope>NUCLEOTIDE SEQUENCE</scope>
    <source>
        <strain evidence="7">AESS21</strain>
    </source>
</reference>
<dbReference type="PROSITE" id="PS50937">
    <property type="entry name" value="HTH_MERR_2"/>
    <property type="match status" value="1"/>
</dbReference>
<evidence type="ECO:0000259" key="5">
    <source>
        <dbReference type="PROSITE" id="PS50937"/>
    </source>
</evidence>
<evidence type="ECO:0000313" key="9">
    <source>
        <dbReference type="Proteomes" id="UP000705379"/>
    </source>
</evidence>
<dbReference type="PRINTS" id="PR00040">
    <property type="entry name" value="HTHMERR"/>
</dbReference>
<dbReference type="Pfam" id="PF13411">
    <property type="entry name" value="MerR_1"/>
    <property type="match status" value="1"/>
</dbReference>
<reference evidence="6 8" key="2">
    <citation type="submission" date="2020-09" db="EMBL/GenBank/DDBJ databases">
        <title>The genome sequence of type strain Labrenzia polysiphoniae KACC 19711.</title>
        <authorList>
            <person name="Liu Y."/>
        </authorList>
    </citation>
    <scope>NUCLEOTIDE SEQUENCE [LARGE SCALE GENOMIC DNA]</scope>
    <source>
        <strain evidence="6 8">KACC 19711</strain>
    </source>
</reference>
<keyword evidence="4" id="KW-0804">Transcription</keyword>
<reference evidence="7" key="3">
    <citation type="journal article" date="2021" name="Microorganisms">
        <title>Bacterial Dimethylsulfoniopropionate Biosynthesis in the East China Sea.</title>
        <authorList>
            <person name="Liu J."/>
            <person name="Zhang Y."/>
            <person name="Liu J."/>
            <person name="Zhong H."/>
            <person name="Williams B.T."/>
            <person name="Zheng Y."/>
            <person name="Curson A.R.J."/>
            <person name="Sun C."/>
            <person name="Sun H."/>
            <person name="Song D."/>
            <person name="Wagner Mackenzie B."/>
            <person name="Bermejo Martinez A."/>
            <person name="Todd J.D."/>
            <person name="Zhang X.H."/>
        </authorList>
    </citation>
    <scope>NUCLEOTIDE SEQUENCE</scope>
    <source>
        <strain evidence="7">AESS21</strain>
    </source>
</reference>
<dbReference type="Gene3D" id="1.10.1660.10">
    <property type="match status" value="1"/>
</dbReference>
<dbReference type="GO" id="GO:0003700">
    <property type="term" value="F:DNA-binding transcription factor activity"/>
    <property type="evidence" value="ECO:0007669"/>
    <property type="project" value="InterPro"/>
</dbReference>
<dbReference type="InterPro" id="IPR000551">
    <property type="entry name" value="MerR-type_HTH_dom"/>
</dbReference>
<dbReference type="PROSITE" id="PS00552">
    <property type="entry name" value="HTH_MERR_1"/>
    <property type="match status" value="1"/>
</dbReference>
<gene>
    <name evidence="7" type="ORF">DYI23_14065</name>
    <name evidence="6" type="ORF">IG617_16980</name>
</gene>
<keyword evidence="3" id="KW-0238">DNA-binding</keyword>
<evidence type="ECO:0000256" key="1">
    <source>
        <dbReference type="ARBA" id="ARBA00022491"/>
    </source>
</evidence>
<dbReference type="AlphaFoldDB" id="A0A944CDT9"/>
<comment type="caution">
    <text evidence="7">The sequence shown here is derived from an EMBL/GenBank/DDBJ whole genome shotgun (WGS) entry which is preliminary data.</text>
</comment>
<dbReference type="EMBL" id="QTKU01000003">
    <property type="protein sequence ID" value="MBS8261345.1"/>
    <property type="molecule type" value="Genomic_DNA"/>
</dbReference>
<evidence type="ECO:0000313" key="7">
    <source>
        <dbReference type="EMBL" id="MBS8261345.1"/>
    </source>
</evidence>